<proteinExistence type="predicted"/>
<gene>
    <name evidence="1" type="ORF">CTRU02_205474</name>
</gene>
<name>A0ACC3Z445_COLTU</name>
<keyword evidence="2" id="KW-1185">Reference proteome</keyword>
<dbReference type="EMBL" id="VUJX02000003">
    <property type="protein sequence ID" value="KAL0938864.1"/>
    <property type="molecule type" value="Genomic_DNA"/>
</dbReference>
<organism evidence="1 2">
    <name type="scientific">Colletotrichum truncatum</name>
    <name type="common">Anthracnose fungus</name>
    <name type="synonym">Colletotrichum capsici</name>
    <dbReference type="NCBI Taxonomy" id="5467"/>
    <lineage>
        <taxon>Eukaryota</taxon>
        <taxon>Fungi</taxon>
        <taxon>Dikarya</taxon>
        <taxon>Ascomycota</taxon>
        <taxon>Pezizomycotina</taxon>
        <taxon>Sordariomycetes</taxon>
        <taxon>Hypocreomycetidae</taxon>
        <taxon>Glomerellales</taxon>
        <taxon>Glomerellaceae</taxon>
        <taxon>Colletotrichum</taxon>
        <taxon>Colletotrichum truncatum species complex</taxon>
    </lineage>
</organism>
<comment type="caution">
    <text evidence="1">The sequence shown here is derived from an EMBL/GenBank/DDBJ whole genome shotgun (WGS) entry which is preliminary data.</text>
</comment>
<dbReference type="Proteomes" id="UP000805649">
    <property type="component" value="Unassembled WGS sequence"/>
</dbReference>
<sequence length="45" mass="4901">MGKGAYRRIGPQLDGSRSAFLQESGPSFVRLARLCLTKTFGVEQA</sequence>
<reference evidence="1 2" key="1">
    <citation type="journal article" date="2020" name="Phytopathology">
        <title>Genome Sequence Resources of Colletotrichum truncatum, C. plurivorum, C. musicola, and C. sojae: Four Species Pathogenic to Soybean (Glycine max).</title>
        <authorList>
            <person name="Rogerio F."/>
            <person name="Boufleur T.R."/>
            <person name="Ciampi-Guillardi M."/>
            <person name="Sukno S.A."/>
            <person name="Thon M.R."/>
            <person name="Massola Junior N.S."/>
            <person name="Baroncelli R."/>
        </authorList>
    </citation>
    <scope>NUCLEOTIDE SEQUENCE [LARGE SCALE GENOMIC DNA]</scope>
    <source>
        <strain evidence="1 2">CMES1059</strain>
    </source>
</reference>
<evidence type="ECO:0000313" key="1">
    <source>
        <dbReference type="EMBL" id="KAL0938864.1"/>
    </source>
</evidence>
<protein>
    <submittedName>
        <fullName evidence="1">Uncharacterized protein</fullName>
    </submittedName>
</protein>
<accession>A0ACC3Z445</accession>
<evidence type="ECO:0000313" key="2">
    <source>
        <dbReference type="Proteomes" id="UP000805649"/>
    </source>
</evidence>